<dbReference type="InterPro" id="IPR036388">
    <property type="entry name" value="WH-like_DNA-bd_sf"/>
</dbReference>
<name>A0A376H3V9_ENTGA</name>
<dbReference type="RefSeq" id="WP_060814985.1">
    <property type="nucleotide sequence ID" value="NZ_CP169563.1"/>
</dbReference>
<dbReference type="Proteomes" id="UP000254807">
    <property type="component" value="Unassembled WGS sequence"/>
</dbReference>
<dbReference type="InterPro" id="IPR000600">
    <property type="entry name" value="ROK"/>
</dbReference>
<protein>
    <submittedName>
        <fullName evidence="4">ROK family transcriptional regulator</fullName>
    </submittedName>
    <submittedName>
        <fullName evidence="5">Xylose repressor</fullName>
    </submittedName>
</protein>
<evidence type="ECO:0000256" key="3">
    <source>
        <dbReference type="ARBA" id="ARBA00022629"/>
    </source>
</evidence>
<comment type="function">
    <text evidence="1">Transcriptional repressor of xylose-utilizing enzymes.</text>
</comment>
<reference evidence="4" key="2">
    <citation type="submission" date="2023-03" db="EMBL/GenBank/DDBJ databases">
        <authorList>
            <person name="Shen W."/>
            <person name="Cai J."/>
        </authorList>
    </citation>
    <scope>NUCLEOTIDE SEQUENCE</scope>
    <source>
        <strain evidence="4">K69-2</strain>
    </source>
</reference>
<dbReference type="Pfam" id="PF00480">
    <property type="entry name" value="ROK"/>
    <property type="match status" value="1"/>
</dbReference>
<dbReference type="AlphaFoldDB" id="A0A376H3V9"/>
<reference evidence="5 6" key="1">
    <citation type="submission" date="2018-06" db="EMBL/GenBank/DDBJ databases">
        <authorList>
            <consortium name="Pathogen Informatics"/>
            <person name="Doyle S."/>
        </authorList>
    </citation>
    <scope>NUCLEOTIDE SEQUENCE [LARGE SCALE GENOMIC DNA]</scope>
    <source>
        <strain evidence="5 6">NCTC12360</strain>
    </source>
</reference>
<dbReference type="InterPro" id="IPR043129">
    <property type="entry name" value="ATPase_NBD"/>
</dbReference>
<keyword evidence="6" id="KW-1185">Reference proteome</keyword>
<dbReference type="SUPFAM" id="SSF53067">
    <property type="entry name" value="Actin-like ATPase domain"/>
    <property type="match status" value="1"/>
</dbReference>
<evidence type="ECO:0000313" key="5">
    <source>
        <dbReference type="EMBL" id="STD83068.1"/>
    </source>
</evidence>
<dbReference type="InterPro" id="IPR049874">
    <property type="entry name" value="ROK_cs"/>
</dbReference>
<dbReference type="Gene3D" id="3.30.420.40">
    <property type="match status" value="2"/>
</dbReference>
<evidence type="ECO:0000256" key="2">
    <source>
        <dbReference type="ARBA" id="ARBA00006479"/>
    </source>
</evidence>
<keyword evidence="3" id="KW-0119">Carbohydrate metabolism</keyword>
<gene>
    <name evidence="5" type="primary">mlc_1</name>
    <name evidence="5" type="ORF">NCTC12360_01528</name>
    <name evidence="4" type="ORF">P7E30_16935</name>
</gene>
<dbReference type="Proteomes" id="UP001183682">
    <property type="component" value="Unassembled WGS sequence"/>
</dbReference>
<dbReference type="SUPFAM" id="SSF46785">
    <property type="entry name" value="Winged helix' DNA-binding domain"/>
    <property type="match status" value="1"/>
</dbReference>
<organism evidence="5 6">
    <name type="scientific">Enterococcus gallinarum</name>
    <dbReference type="NCBI Taxonomy" id="1353"/>
    <lineage>
        <taxon>Bacteria</taxon>
        <taxon>Bacillati</taxon>
        <taxon>Bacillota</taxon>
        <taxon>Bacilli</taxon>
        <taxon>Lactobacillales</taxon>
        <taxon>Enterococcaceae</taxon>
        <taxon>Enterococcus</taxon>
    </lineage>
</organism>
<accession>A0A376H3V9</accession>
<dbReference type="PANTHER" id="PTHR18964">
    <property type="entry name" value="ROK (REPRESSOR, ORF, KINASE) FAMILY"/>
    <property type="match status" value="1"/>
</dbReference>
<proteinExistence type="inferred from homology"/>
<dbReference type="PANTHER" id="PTHR18964:SF149">
    <property type="entry name" value="BIFUNCTIONAL UDP-N-ACETYLGLUCOSAMINE 2-EPIMERASE_N-ACETYLMANNOSAMINE KINASE"/>
    <property type="match status" value="1"/>
</dbReference>
<dbReference type="PROSITE" id="PS01125">
    <property type="entry name" value="ROK"/>
    <property type="match status" value="1"/>
</dbReference>
<dbReference type="OrthoDB" id="9796533at2"/>
<keyword evidence="3" id="KW-0859">Xylose metabolism</keyword>
<dbReference type="EMBL" id="JARPZN010000022">
    <property type="protein sequence ID" value="MDT2691861.1"/>
    <property type="molecule type" value="Genomic_DNA"/>
</dbReference>
<dbReference type="EMBL" id="UFYW01000001">
    <property type="protein sequence ID" value="STD83068.1"/>
    <property type="molecule type" value="Genomic_DNA"/>
</dbReference>
<dbReference type="InterPro" id="IPR036390">
    <property type="entry name" value="WH_DNA-bd_sf"/>
</dbReference>
<dbReference type="Gene3D" id="1.10.10.10">
    <property type="entry name" value="Winged helix-like DNA-binding domain superfamily/Winged helix DNA-binding domain"/>
    <property type="match status" value="1"/>
</dbReference>
<comment type="similarity">
    <text evidence="2">Belongs to the ROK (NagC/XylR) family.</text>
</comment>
<evidence type="ECO:0000256" key="1">
    <source>
        <dbReference type="ARBA" id="ARBA00002486"/>
    </source>
</evidence>
<evidence type="ECO:0000313" key="4">
    <source>
        <dbReference type="EMBL" id="MDT2691861.1"/>
    </source>
</evidence>
<sequence length="388" mass="43519">MISSKYTIREQNEAKILNQIIRHKEISRAELSKITSLNKASVSSIINKLIDDSLVIENRIGEATNRGRKPIMLTFNGVSSGLAIAIDLGYNYIDGMVASLDGKEIARIQLTDTYVSKDNIQMLIRKIIKKLTDNLPYTRHGIIGMTIAVQGQVLNNKVLSTTYNGLEEIDLVKLLNQEYSFPVFLQNEANLSALGEYTFSSDIENLVSISLHSGIGVGVVKNGKLDIGNKGYAGQLGHTILFPNGRKCECGNYGCLEKYCSTQVIYQEISKEKKLDKINSDIVEYLYSNKDQKVVEMIELYAYYLSIGINNIVMLYAPELVIFNSPLTKKIPNIINIIKNFLNNQYTKEIHIINSPIEWNPVLSGAISFSIQKFLNIEKLKLSSYAKN</sequence>
<dbReference type="GO" id="GO:0042732">
    <property type="term" value="P:D-xylose metabolic process"/>
    <property type="evidence" value="ECO:0007669"/>
    <property type="project" value="UniProtKB-KW"/>
</dbReference>
<evidence type="ECO:0000313" key="6">
    <source>
        <dbReference type="Proteomes" id="UP000254807"/>
    </source>
</evidence>